<protein>
    <recommendedName>
        <fullName evidence="4">RNA polymerase sigma factor 70 region 4 type 2 domain-containing protein</fullName>
    </recommendedName>
</protein>
<keyword evidence="1" id="KW-0812">Transmembrane</keyword>
<dbReference type="AlphaFoldDB" id="A0A401QRS0"/>
<gene>
    <name evidence="2" type="ORF">SALB_00770</name>
</gene>
<proteinExistence type="predicted"/>
<comment type="caution">
    <text evidence="2">The sequence shown here is derived from an EMBL/GenBank/DDBJ whole genome shotgun (WGS) entry which is preliminary data.</text>
</comment>
<keyword evidence="1" id="KW-1133">Transmembrane helix</keyword>
<dbReference type="Proteomes" id="UP000288351">
    <property type="component" value="Unassembled WGS sequence"/>
</dbReference>
<evidence type="ECO:0000313" key="2">
    <source>
        <dbReference type="EMBL" id="GCB88101.1"/>
    </source>
</evidence>
<evidence type="ECO:0000313" key="3">
    <source>
        <dbReference type="Proteomes" id="UP000288351"/>
    </source>
</evidence>
<evidence type="ECO:0008006" key="4">
    <source>
        <dbReference type="Google" id="ProtNLM"/>
    </source>
</evidence>
<keyword evidence="1" id="KW-0472">Membrane</keyword>
<sequence length="158" mass="16815">MTRPPYPSARLCSAADDRGRSLRPSASQGFAAFQLLYEHKYLRYAQERLGSLALGHGAVVAAFSALSAIWAEVLGRSCPGTVSWQVLGHTVSAVRSASVCPSIDVDALYEVLPVLQADAVLLRDRLGMSLSGAADLMGVDESALVVLQRLADRSLDEA</sequence>
<name>A0A401QRS0_STRNR</name>
<evidence type="ECO:0000256" key="1">
    <source>
        <dbReference type="SAM" id="Phobius"/>
    </source>
</evidence>
<accession>A0A401QRS0</accession>
<reference evidence="2 3" key="1">
    <citation type="journal article" date="2019" name="Microbiol. Resour. Announc.">
        <title>Draft Genome Sequence of the Most Traditional epsilon-Poly-l-Lysine Producer, Streptomyces albulus NBRC14147.</title>
        <authorList>
            <person name="Yamanaka K."/>
            <person name="Hamano Y."/>
        </authorList>
    </citation>
    <scope>NUCLEOTIDE SEQUENCE [LARGE SCALE GENOMIC DNA]</scope>
    <source>
        <strain evidence="2 3">NBRC 14147</strain>
    </source>
</reference>
<organism evidence="2 3">
    <name type="scientific">Streptomyces noursei</name>
    <name type="common">Streptomyces albulus</name>
    <dbReference type="NCBI Taxonomy" id="1971"/>
    <lineage>
        <taxon>Bacteria</taxon>
        <taxon>Bacillati</taxon>
        <taxon>Actinomycetota</taxon>
        <taxon>Actinomycetes</taxon>
        <taxon>Kitasatosporales</taxon>
        <taxon>Streptomycetaceae</taxon>
        <taxon>Streptomyces</taxon>
    </lineage>
</organism>
<feature type="transmembrane region" description="Helical" evidence="1">
    <location>
        <begin position="49"/>
        <end position="71"/>
    </location>
</feature>
<dbReference type="EMBL" id="BHXC01000006">
    <property type="protein sequence ID" value="GCB88101.1"/>
    <property type="molecule type" value="Genomic_DNA"/>
</dbReference>